<dbReference type="AlphaFoldDB" id="V5WC20"/>
<gene>
    <name evidence="3" type="primary">ORF1</name>
</gene>
<dbReference type="InterPro" id="IPR001668">
    <property type="entry name" value="Mob_Pre"/>
</dbReference>
<keyword evidence="3" id="KW-0614">Plasmid</keyword>
<dbReference type="NCBIfam" id="NF041497">
    <property type="entry name" value="MobV"/>
    <property type="match status" value="1"/>
</dbReference>
<organism evidence="3">
    <name type="scientific">Exiguobacterium sp. S3-2</name>
    <dbReference type="NCBI Taxonomy" id="1389960"/>
    <lineage>
        <taxon>Bacteria</taxon>
        <taxon>Bacillati</taxon>
        <taxon>Bacillota</taxon>
        <taxon>Bacilli</taxon>
        <taxon>Bacillales</taxon>
        <taxon>Bacillales Family XII. Incertae Sedis</taxon>
        <taxon>Exiguobacterium</taxon>
    </lineage>
</organism>
<evidence type="ECO:0000313" key="3">
    <source>
        <dbReference type="EMBL" id="AHC04794.1"/>
    </source>
</evidence>
<dbReference type="Gene3D" id="3.30.930.30">
    <property type="match status" value="1"/>
</dbReference>
<proteinExistence type="inferred from homology"/>
<feature type="coiled-coil region" evidence="2">
    <location>
        <begin position="336"/>
        <end position="394"/>
    </location>
</feature>
<dbReference type="EMBL" id="KF697250">
    <property type="protein sequence ID" value="AHC04794.1"/>
    <property type="molecule type" value="Genomic_DNA"/>
</dbReference>
<geneLocation type="plasmid" evidence="3">
    <name>pMC3</name>
</geneLocation>
<feature type="coiled-coil region" evidence="2">
    <location>
        <begin position="195"/>
        <end position="250"/>
    </location>
</feature>
<comment type="similarity">
    <text evidence="1">Belongs to the plasmid mobilization pre family.</text>
</comment>
<evidence type="ECO:0000256" key="1">
    <source>
        <dbReference type="ARBA" id="ARBA00010657"/>
    </source>
</evidence>
<accession>V5WC20</accession>
<sequence>MAFDFAWNTQKNYIKDVKGKEREQERQGRINNKMIDSSRTHLNYDFVESEISLYRRVKDRSDFLKSQGSNVQKNSVVLYSNIITIPKVEAAKMTDDEHKAYFQSCYEYFCDRYGTENVMSAKVHLDETTPHMHLHFMPVNKENGKLQARIVMGPKALREIHDQLPKFLQERGFDVQRASGNKTKMKLDIHEFKAHQDFKRQTEQLREEVEALSKKADQRKEYVLKAKDVRDQLDDQVVEYEKLLGKQKKQVEVGQKRLDSLYAELETTEDFVSKEVESLKGQADQYRSQIQETIDALSDLRLVESFGESVKRQKLSSNLTISPASFENLKKQAELSVQLQKALQTSERDRKRLEDRNKYLESQNDRIPKLLQENRRLTKEIEFFKSLLTKLKDALVNQKMVAQDKLDEWIGSFKSRTAFEMNGSIEPRLENEKEKEGFEWHRKQFGAKYEEKSSDMER</sequence>
<name>V5WC20_9BACL</name>
<dbReference type="GO" id="GO:0006310">
    <property type="term" value="P:DNA recombination"/>
    <property type="evidence" value="ECO:0007669"/>
    <property type="project" value="InterPro"/>
</dbReference>
<reference evidence="3" key="1">
    <citation type="journal article" date="2014" name="Appl. Environ. Microbiol.">
        <title>Characterization of a Multiresistant Mosaic Plasmid from a Fish Farm Sediment Exiguobacterium sp. Isolate Reveals Aggregation of Functional Clinic-Associated Antibiotic Resistance Genes.</title>
        <authorList>
            <person name="Yang J."/>
            <person name="Wang C."/>
            <person name="Wu J."/>
            <person name="Liu L."/>
            <person name="Zhang G."/>
            <person name="Feng J."/>
        </authorList>
    </citation>
    <scope>NUCLEOTIDE SEQUENCE</scope>
    <source>
        <strain evidence="3">S3-2</strain>
        <plasmid evidence="3">pMC3</plasmid>
    </source>
</reference>
<dbReference type="GO" id="GO:0003677">
    <property type="term" value="F:DNA binding"/>
    <property type="evidence" value="ECO:0007669"/>
    <property type="project" value="InterPro"/>
</dbReference>
<dbReference type="CDD" id="cd17242">
    <property type="entry name" value="MobM_relaxase"/>
    <property type="match status" value="1"/>
</dbReference>
<evidence type="ECO:0000256" key="2">
    <source>
        <dbReference type="SAM" id="Coils"/>
    </source>
</evidence>
<protein>
    <submittedName>
        <fullName evidence="3">Putative recombinase/mobilization protein</fullName>
    </submittedName>
</protein>
<keyword evidence="2" id="KW-0175">Coiled coil</keyword>
<dbReference type="Pfam" id="PF01076">
    <property type="entry name" value="Mob_Pre"/>
    <property type="match status" value="1"/>
</dbReference>